<dbReference type="PANTHER" id="PTHR37293">
    <property type="entry name" value="PHAGE REPLICATION PROTEIN-RELATED"/>
    <property type="match status" value="1"/>
</dbReference>
<dbReference type="Gene3D" id="1.10.10.630">
    <property type="entry name" value="DnaD domain-like"/>
    <property type="match status" value="1"/>
</dbReference>
<comment type="similarity">
    <text evidence="1">Belongs to the DnaB/DnaD family.</text>
</comment>
<dbReference type="Pfam" id="PF07261">
    <property type="entry name" value="DnaB_2"/>
    <property type="match status" value="1"/>
</dbReference>
<feature type="domain" description="DnaD N-terminal" evidence="3">
    <location>
        <begin position="19"/>
        <end position="111"/>
    </location>
</feature>
<evidence type="ECO:0000259" key="2">
    <source>
        <dbReference type="Pfam" id="PF07261"/>
    </source>
</evidence>
<dbReference type="NCBIfam" id="TIGR01446">
    <property type="entry name" value="DnaD_dom"/>
    <property type="match status" value="1"/>
</dbReference>
<dbReference type="Proteomes" id="UP000051957">
    <property type="component" value="Unassembled WGS sequence"/>
</dbReference>
<dbReference type="SUPFAM" id="SSF158499">
    <property type="entry name" value="DnaD domain-like"/>
    <property type="match status" value="1"/>
</dbReference>
<dbReference type="InterPro" id="IPR053162">
    <property type="entry name" value="DnaD"/>
</dbReference>
<dbReference type="GeneID" id="69804016"/>
<dbReference type="InterPro" id="IPR053843">
    <property type="entry name" value="DnaD_N"/>
</dbReference>
<reference evidence="4 5" key="1">
    <citation type="journal article" date="2015" name="Genome Announc.">
        <title>Expanding the biotechnology potential of lactobacilli through comparative genomics of 213 strains and associated genera.</title>
        <authorList>
            <person name="Sun Z."/>
            <person name="Harris H.M."/>
            <person name="McCann A."/>
            <person name="Guo C."/>
            <person name="Argimon S."/>
            <person name="Zhang W."/>
            <person name="Yang X."/>
            <person name="Jeffery I.B."/>
            <person name="Cooney J.C."/>
            <person name="Kagawa T.F."/>
            <person name="Liu W."/>
            <person name="Song Y."/>
            <person name="Salvetti E."/>
            <person name="Wrobel A."/>
            <person name="Rasinkangas P."/>
            <person name="Parkhill J."/>
            <person name="Rea M.C."/>
            <person name="O'Sullivan O."/>
            <person name="Ritari J."/>
            <person name="Douillard F.P."/>
            <person name="Paul Ross R."/>
            <person name="Yang R."/>
            <person name="Briner A.E."/>
            <person name="Felis G.E."/>
            <person name="de Vos W.M."/>
            <person name="Barrangou R."/>
            <person name="Klaenhammer T.R."/>
            <person name="Caufield P.W."/>
            <person name="Cui Y."/>
            <person name="Zhang H."/>
            <person name="O'Toole P.W."/>
        </authorList>
    </citation>
    <scope>NUCLEOTIDE SEQUENCE [LARGE SCALE GENOMIC DNA]</scope>
    <source>
        <strain evidence="4 5">DSM 5707</strain>
    </source>
</reference>
<dbReference type="InterPro" id="IPR034829">
    <property type="entry name" value="DnaD-like_sf"/>
</dbReference>
<accession>A0A0R1YZT6</accession>
<name>A0A0R1YZT6_9LACO</name>
<evidence type="ECO:0000313" key="5">
    <source>
        <dbReference type="Proteomes" id="UP000051957"/>
    </source>
</evidence>
<evidence type="ECO:0000259" key="3">
    <source>
        <dbReference type="Pfam" id="PF21984"/>
    </source>
</evidence>
<protein>
    <submittedName>
        <fullName evidence="4">Primosome subunit DnaD</fullName>
    </submittedName>
</protein>
<dbReference type="InterPro" id="IPR006343">
    <property type="entry name" value="DnaB/C_C"/>
</dbReference>
<dbReference type="EMBL" id="AZGK01000001">
    <property type="protein sequence ID" value="KRM47823.1"/>
    <property type="molecule type" value="Genomic_DNA"/>
</dbReference>
<evidence type="ECO:0000256" key="1">
    <source>
        <dbReference type="ARBA" id="ARBA00093462"/>
    </source>
</evidence>
<dbReference type="PATRIC" id="fig|1423784.4.peg.302"/>
<dbReference type="InterPro" id="IPR036388">
    <property type="entry name" value="WH-like_DNA-bd_sf"/>
</dbReference>
<organism evidence="4 5">
    <name type="scientific">Lentilactobacillus parabuchneri DSM 5707 = NBRC 107865</name>
    <dbReference type="NCBI Taxonomy" id="1423784"/>
    <lineage>
        <taxon>Bacteria</taxon>
        <taxon>Bacillati</taxon>
        <taxon>Bacillota</taxon>
        <taxon>Bacilli</taxon>
        <taxon>Lactobacillales</taxon>
        <taxon>Lactobacillaceae</taxon>
        <taxon>Lentilactobacillus</taxon>
    </lineage>
</organism>
<feature type="domain" description="DnaB/C C-terminal" evidence="2">
    <location>
        <begin position="137"/>
        <end position="209"/>
    </location>
</feature>
<proteinExistence type="inferred from homology"/>
<gene>
    <name evidence="4" type="ORF">FC51_GL000306</name>
</gene>
<dbReference type="RefSeq" id="WP_318529166.1">
    <property type="nucleotide sequence ID" value="NZ_AZGK01000001.1"/>
</dbReference>
<dbReference type="Gene3D" id="1.10.10.10">
    <property type="entry name" value="Winged helix-like DNA-binding domain superfamily/Winged helix DNA-binding domain"/>
    <property type="match status" value="1"/>
</dbReference>
<sequence>MIELDDYAHKILDQGQTTISNYLLKHYREIGISNQELFIYLLIKKDHDLVVPMPEMAELAHQTGYNEQQLFALFHQLIEKKLAKITRVTIEGQPVDAYDFTSLYEKLSLVKDTQVETRPELSNTNQPVDSTQRQAVFESIEKEFGRTLSPLEMEMISQWLDIDHYSAEMIRLALKETVLNQVYSLKYMDRILINWKKKNLQSAHQIEAYNKNRNIGKADDGAGEYHGPDIPFINLSGEDH</sequence>
<dbReference type="Pfam" id="PF21984">
    <property type="entry name" value="DnaD_N"/>
    <property type="match status" value="1"/>
</dbReference>
<comment type="caution">
    <text evidence="4">The sequence shown here is derived from an EMBL/GenBank/DDBJ whole genome shotgun (WGS) entry which is preliminary data.</text>
</comment>
<dbReference type="PANTHER" id="PTHR37293:SF6">
    <property type="entry name" value="DNA REPLICATION PROTEIN DNAD"/>
    <property type="match status" value="1"/>
</dbReference>
<dbReference type="AlphaFoldDB" id="A0A0R1YZT6"/>
<evidence type="ECO:0000313" key="4">
    <source>
        <dbReference type="EMBL" id="KRM47823.1"/>
    </source>
</evidence>